<proteinExistence type="predicted"/>
<keyword evidence="2" id="KW-1185">Reference proteome</keyword>
<organism evidence="1 2">
    <name type="scientific">Streptomyces gilvifuscus</name>
    <dbReference type="NCBI Taxonomy" id="1550617"/>
    <lineage>
        <taxon>Bacteria</taxon>
        <taxon>Bacillati</taxon>
        <taxon>Actinomycetota</taxon>
        <taxon>Actinomycetes</taxon>
        <taxon>Kitasatosporales</taxon>
        <taxon>Streptomycetaceae</taxon>
        <taxon>Streptomyces</taxon>
    </lineage>
</organism>
<protein>
    <submittedName>
        <fullName evidence="1">Toxin</fullName>
    </submittedName>
</protein>
<dbReference type="RefSeq" id="WP_272178009.1">
    <property type="nucleotide sequence ID" value="NZ_JAQOSK010000017.1"/>
</dbReference>
<name>A0ABT5G4D0_9ACTN</name>
<dbReference type="Proteomes" id="UP001221328">
    <property type="component" value="Unassembled WGS sequence"/>
</dbReference>
<evidence type="ECO:0000313" key="1">
    <source>
        <dbReference type="EMBL" id="MDC2959654.1"/>
    </source>
</evidence>
<comment type="caution">
    <text evidence="1">The sequence shown here is derived from an EMBL/GenBank/DDBJ whole genome shotgun (WGS) entry which is preliminary data.</text>
</comment>
<accession>A0ABT5G4D0</accession>
<evidence type="ECO:0000313" key="2">
    <source>
        <dbReference type="Proteomes" id="UP001221328"/>
    </source>
</evidence>
<reference evidence="1 2" key="1">
    <citation type="journal article" date="2015" name="Int. J. Syst. Evol. Microbiol.">
        <title>Streptomyces gilvifuscus sp. nov., an actinomycete that produces antibacterial compounds isolated from soil.</title>
        <authorList>
            <person name="Nguyen T.M."/>
            <person name="Kim J."/>
        </authorList>
    </citation>
    <scope>NUCLEOTIDE SEQUENCE [LARGE SCALE GENOMIC DNA]</scope>
    <source>
        <strain evidence="1 2">T113</strain>
    </source>
</reference>
<dbReference type="EMBL" id="JAQOSK010000017">
    <property type="protein sequence ID" value="MDC2959654.1"/>
    <property type="molecule type" value="Genomic_DNA"/>
</dbReference>
<sequence length="202" mass="23402">MNPLAGFRQWRHLRRRDREMHQFAEELIGPIREKLFAEQDAASGQQGPVDPEALFAALVESARRWRGERPLEVHRVRIPRKFHATGMWVERKQRDDVIVEQDAEVWHQAQILGHELWHMRQKDRMSPEQLAADACSALGPGHPHDARPAATRSGFDEDPEKEAELFGILIGQQMRSLMDRDVIVGDTARRIADSLGYQRHRR</sequence>
<gene>
    <name evidence="1" type="ORF">PO587_35030</name>
</gene>